<dbReference type="Proteomes" id="UP000886335">
    <property type="component" value="Unassembled WGS sequence"/>
</dbReference>
<gene>
    <name evidence="1" type="ORF">ENN50_03410</name>
</gene>
<accession>A0A831SRL5</accession>
<proteinExistence type="predicted"/>
<protein>
    <recommendedName>
        <fullName evidence="2">Tfp pilus assembly protein ATPase PilM-like protein</fullName>
    </recommendedName>
</protein>
<sequence>MIDRHITTVVALDHETPGKPRITACKSVPAGTIALSGPDYRRSLKKIVHLLRKLHVQTTTVCLRPPRWYPLESVFNCRLDRNSVIAQCRFEATMLLDEPGNFRCDLVEFYREPPDSETAKKLVVFYTEELPSRLLAELAPRTIVEDCSLYLRPLVCLSSHTKEKITLVECEPEYVVVLESCGGKLQYFRYWPLDNPADTIYFILRELCRNSEDNLEPVYLTGTNCMDRQFTETLRASVHRELRILDPVALLSLEADISPEPLRHPSAGTAISAALMASYD</sequence>
<evidence type="ECO:0000313" key="1">
    <source>
        <dbReference type="EMBL" id="HED30738.1"/>
    </source>
</evidence>
<dbReference type="AlphaFoldDB" id="A0A831SRL5"/>
<evidence type="ECO:0008006" key="2">
    <source>
        <dbReference type="Google" id="ProtNLM"/>
    </source>
</evidence>
<comment type="caution">
    <text evidence="1">The sequence shown here is derived from an EMBL/GenBank/DDBJ whole genome shotgun (WGS) entry which is preliminary data.</text>
</comment>
<reference evidence="1" key="1">
    <citation type="journal article" date="2020" name="mSystems">
        <title>Genome- and Community-Level Interaction Insights into Carbon Utilization and Element Cycling Functions of Hydrothermarchaeota in Hydrothermal Sediment.</title>
        <authorList>
            <person name="Zhou Z."/>
            <person name="Liu Y."/>
            <person name="Xu W."/>
            <person name="Pan J."/>
            <person name="Luo Z.H."/>
            <person name="Li M."/>
        </authorList>
    </citation>
    <scope>NUCLEOTIDE SEQUENCE [LARGE SCALE GENOMIC DNA]</scope>
    <source>
        <strain evidence="1">SpSt-1181</strain>
    </source>
</reference>
<dbReference type="EMBL" id="DSBW01000077">
    <property type="protein sequence ID" value="HED30738.1"/>
    <property type="molecule type" value="Genomic_DNA"/>
</dbReference>
<organism evidence="1">
    <name type="scientific">Prosthecochloris aestuarii</name>
    <dbReference type="NCBI Taxonomy" id="1102"/>
    <lineage>
        <taxon>Bacteria</taxon>
        <taxon>Pseudomonadati</taxon>
        <taxon>Chlorobiota</taxon>
        <taxon>Chlorobiia</taxon>
        <taxon>Chlorobiales</taxon>
        <taxon>Chlorobiaceae</taxon>
        <taxon>Prosthecochloris</taxon>
    </lineage>
</organism>
<name>A0A831SRL5_PROAE</name>